<dbReference type="GO" id="GO:0005634">
    <property type="term" value="C:nucleus"/>
    <property type="evidence" value="ECO:0007669"/>
    <property type="project" value="TreeGrafter"/>
</dbReference>
<feature type="region of interest" description="Disordered" evidence="1">
    <location>
        <begin position="1"/>
        <end position="62"/>
    </location>
</feature>
<accession>A0AAQ3M8F1</accession>
<organism evidence="4 5">
    <name type="scientific">Acrodontium crateriforme</name>
    <dbReference type="NCBI Taxonomy" id="150365"/>
    <lineage>
        <taxon>Eukaryota</taxon>
        <taxon>Fungi</taxon>
        <taxon>Dikarya</taxon>
        <taxon>Ascomycota</taxon>
        <taxon>Pezizomycotina</taxon>
        <taxon>Dothideomycetes</taxon>
        <taxon>Dothideomycetidae</taxon>
        <taxon>Mycosphaerellales</taxon>
        <taxon>Teratosphaeriaceae</taxon>
        <taxon>Acrodontium</taxon>
    </lineage>
</organism>
<dbReference type="InterPro" id="IPR015172">
    <property type="entry name" value="MIF4G-like_typ-1"/>
</dbReference>
<proteinExistence type="predicted"/>
<dbReference type="Proteomes" id="UP001303373">
    <property type="component" value="Chromosome 7"/>
</dbReference>
<evidence type="ECO:0000259" key="2">
    <source>
        <dbReference type="Pfam" id="PF09088"/>
    </source>
</evidence>
<sequence>MADYYNGNDRRGGYNKRKRFREDDDEQDRNDRGDHGDRRGDRGGRGGYRNQRQRPDVPPGTKIRRGLLEIAEDPLRLPQDVAANIAKLAADNYDDDFVKDTLVTVVLRLTIEQPLKIPFVAAVVLYANAEKSQTAQDVINRAVQQLHEFLQAGKWREVKLVLRLLACLSPLYEEDGIVPILDDLFGRAVDLQTASTDDAVGIELVKIILLTIPYLLASSTDPSLHQKAAELLEKTDIVASTPHVLESLVDPYLTMNENSEKPMACQSVISLLQRQLQGEASNGWPLKCIPRVYDPNREQQDADLEAHIESNGGGEAKTFTKIAFPTVTIPSPVNPGTRVLFPEVYFSLYADQEIESVPPTSNVASSLLRDAIIDTVNILDFNRNVTARFLNEIDCFWAPDTFVKRATAFDKLRDMPHDRPTWKPEDVTIDAVFSQIFQLPTPEHKLVYYHSLITESCKISPQAIAPSLGRAIRFLFRSVDCMDLELANRFMDWFGHHLSNFEFRWKWTEWIPEVALPELSPRKAFIRGVLDKEIQLSFAKRVRDTLPQEYHFMIPASKENEVPEFKFNDQLTPFSAEGIQVLAMLKKKAPEEEIQKILDVVHEKGAAQGISDPLVASTDIYMTAICSIGSKSLSHVLSTIDRCKDRLLAVGSKSELARRQIISSVVDFWADHPGTAVNIIDKLLNYTIVTPMSVIGWALQDHLENGRALASSQIYDLIAITMFKVTNRVRQVLRERNNLTLQFSQRQQIDEALPLERQGMRDLFTAIENAVSSVANGTANDMNEQLDSDSADNALIVPWGVRWARVWKRKAAVEEAVVGEAAVGPLEESSAVEEQMVAGDEVEDMDQVV</sequence>
<dbReference type="AlphaFoldDB" id="A0AAQ3M8F1"/>
<dbReference type="Gene3D" id="1.25.40.180">
    <property type="match status" value="3"/>
</dbReference>
<dbReference type="PANTHER" id="PTHR12412:SF2">
    <property type="entry name" value="NUCLEAR CAP-BINDING PROTEIN SUBUNIT 1"/>
    <property type="match status" value="1"/>
</dbReference>
<dbReference type="GO" id="GO:0005846">
    <property type="term" value="C:nuclear cap binding complex"/>
    <property type="evidence" value="ECO:0007669"/>
    <property type="project" value="InterPro"/>
</dbReference>
<dbReference type="GO" id="GO:0003729">
    <property type="term" value="F:mRNA binding"/>
    <property type="evidence" value="ECO:0007669"/>
    <property type="project" value="TreeGrafter"/>
</dbReference>
<dbReference type="GO" id="GO:0000339">
    <property type="term" value="F:RNA cap binding"/>
    <property type="evidence" value="ECO:0007669"/>
    <property type="project" value="InterPro"/>
</dbReference>
<dbReference type="InterPro" id="IPR027159">
    <property type="entry name" value="CBP80"/>
</dbReference>
<dbReference type="InterPro" id="IPR015174">
    <property type="entry name" value="MIF4G-like_typ-2"/>
</dbReference>
<evidence type="ECO:0000256" key="1">
    <source>
        <dbReference type="SAM" id="MobiDB-lite"/>
    </source>
</evidence>
<evidence type="ECO:0000259" key="3">
    <source>
        <dbReference type="Pfam" id="PF09090"/>
    </source>
</evidence>
<dbReference type="FunFam" id="1.25.40.180:FF:000035">
    <property type="entry name" value="snRNA cap binding complex subunit (Gcr3)"/>
    <property type="match status" value="1"/>
</dbReference>
<dbReference type="Pfam" id="PF09090">
    <property type="entry name" value="MIF4G_like_2"/>
    <property type="match status" value="1"/>
</dbReference>
<keyword evidence="5" id="KW-1185">Reference proteome</keyword>
<evidence type="ECO:0000313" key="5">
    <source>
        <dbReference type="Proteomes" id="UP001303373"/>
    </source>
</evidence>
<dbReference type="InterPro" id="IPR016024">
    <property type="entry name" value="ARM-type_fold"/>
</dbReference>
<protein>
    <submittedName>
        <fullName evidence="4">Cap binding protein</fullName>
    </submittedName>
</protein>
<dbReference type="FunFam" id="1.25.40.180:FF:000045">
    <property type="entry name" value="snRNA cap binding complex subunit (Gcr3), putative"/>
    <property type="match status" value="1"/>
</dbReference>
<feature type="domain" description="MIF4G-like type 1" evidence="2">
    <location>
        <begin position="358"/>
        <end position="548"/>
    </location>
</feature>
<reference evidence="4 5" key="1">
    <citation type="submission" date="2023-11" db="EMBL/GenBank/DDBJ databases">
        <title>An acidophilic fungus is an integral part of prey digestion in a carnivorous sundew plant.</title>
        <authorList>
            <person name="Tsai I.J."/>
        </authorList>
    </citation>
    <scope>NUCLEOTIDE SEQUENCE [LARGE SCALE GENOMIC DNA]</scope>
    <source>
        <strain evidence="4">169a</strain>
    </source>
</reference>
<gene>
    <name evidence="4" type="ORF">R9X50_00490300</name>
</gene>
<evidence type="ECO:0000313" key="4">
    <source>
        <dbReference type="EMBL" id="WPH02048.1"/>
    </source>
</evidence>
<feature type="compositionally biased region" description="Basic and acidic residues" evidence="1">
    <location>
        <begin position="29"/>
        <end position="44"/>
    </location>
</feature>
<feature type="domain" description="MIF4G-like type 2" evidence="3">
    <location>
        <begin position="565"/>
        <end position="815"/>
    </location>
</feature>
<dbReference type="PANTHER" id="PTHR12412">
    <property type="entry name" value="CAP BINDING PROTEIN"/>
    <property type="match status" value="1"/>
</dbReference>
<dbReference type="Pfam" id="PF09088">
    <property type="entry name" value="MIF4G_like"/>
    <property type="match status" value="1"/>
</dbReference>
<dbReference type="SUPFAM" id="SSF48371">
    <property type="entry name" value="ARM repeat"/>
    <property type="match status" value="3"/>
</dbReference>
<dbReference type="GO" id="GO:0000184">
    <property type="term" value="P:nuclear-transcribed mRNA catabolic process, nonsense-mediated decay"/>
    <property type="evidence" value="ECO:0007669"/>
    <property type="project" value="TreeGrafter"/>
</dbReference>
<name>A0AAQ3M8F1_9PEZI</name>
<dbReference type="GO" id="GO:0006406">
    <property type="term" value="P:mRNA export from nucleus"/>
    <property type="evidence" value="ECO:0007669"/>
    <property type="project" value="InterPro"/>
</dbReference>
<dbReference type="EMBL" id="CP138586">
    <property type="protein sequence ID" value="WPH02048.1"/>
    <property type="molecule type" value="Genomic_DNA"/>
</dbReference>